<dbReference type="STRING" id="571438.SAMN05192586_1022"/>
<organism evidence="3 4">
    <name type="scientific">Desulfovibrio legallii</name>
    <dbReference type="NCBI Taxonomy" id="571438"/>
    <lineage>
        <taxon>Bacteria</taxon>
        <taxon>Pseudomonadati</taxon>
        <taxon>Thermodesulfobacteriota</taxon>
        <taxon>Desulfovibrionia</taxon>
        <taxon>Desulfovibrionales</taxon>
        <taxon>Desulfovibrionaceae</taxon>
        <taxon>Desulfovibrio</taxon>
    </lineage>
</organism>
<dbReference type="Pfam" id="PF04221">
    <property type="entry name" value="RelB"/>
    <property type="match status" value="1"/>
</dbReference>
<keyword evidence="4" id="KW-1185">Reference proteome</keyword>
<sequence>MANLQIRLDDALKAQAQAVTADLGLDVATAVRMFLVQMVRERALPFTPSLDPFYSPQNQAHLARLAQDMDAHVRSACHPLMEPGHETPLA</sequence>
<gene>
    <name evidence="3" type="ORF">SAMN05192586_1022</name>
</gene>
<reference evidence="4" key="1">
    <citation type="submission" date="2016-10" db="EMBL/GenBank/DDBJ databases">
        <authorList>
            <person name="Varghese N."/>
            <person name="Submissions S."/>
        </authorList>
    </citation>
    <scope>NUCLEOTIDE SEQUENCE [LARGE SCALE GENOMIC DNA]</scope>
    <source>
        <strain evidence="4">KHC7</strain>
    </source>
</reference>
<evidence type="ECO:0000256" key="1">
    <source>
        <dbReference type="ARBA" id="ARBA00010562"/>
    </source>
</evidence>
<evidence type="ECO:0000256" key="2">
    <source>
        <dbReference type="ARBA" id="ARBA00022649"/>
    </source>
</evidence>
<name>A0A1G7IMR8_9BACT</name>
<dbReference type="Gene3D" id="1.10.1220.10">
    <property type="entry name" value="Met repressor-like"/>
    <property type="match status" value="1"/>
</dbReference>
<dbReference type="GO" id="GO:0006351">
    <property type="term" value="P:DNA-templated transcription"/>
    <property type="evidence" value="ECO:0007669"/>
    <property type="project" value="TreeGrafter"/>
</dbReference>
<dbReference type="EMBL" id="FNBX01000002">
    <property type="protein sequence ID" value="SDF14027.1"/>
    <property type="molecule type" value="Genomic_DNA"/>
</dbReference>
<dbReference type="RefSeq" id="WP_092152542.1">
    <property type="nucleotide sequence ID" value="NZ_FNBX01000002.1"/>
</dbReference>
<dbReference type="PANTHER" id="PTHR38781">
    <property type="entry name" value="ANTITOXIN DINJ-RELATED"/>
    <property type="match status" value="1"/>
</dbReference>
<dbReference type="Proteomes" id="UP000199355">
    <property type="component" value="Unassembled WGS sequence"/>
</dbReference>
<dbReference type="NCBIfam" id="TIGR02384">
    <property type="entry name" value="RelB_DinJ"/>
    <property type="match status" value="1"/>
</dbReference>
<evidence type="ECO:0000313" key="4">
    <source>
        <dbReference type="Proteomes" id="UP000199355"/>
    </source>
</evidence>
<dbReference type="PANTHER" id="PTHR38781:SF1">
    <property type="entry name" value="ANTITOXIN DINJ-RELATED"/>
    <property type="match status" value="1"/>
</dbReference>
<keyword evidence="2" id="KW-1277">Toxin-antitoxin system</keyword>
<evidence type="ECO:0000313" key="3">
    <source>
        <dbReference type="EMBL" id="SDF14027.1"/>
    </source>
</evidence>
<comment type="similarity">
    <text evidence="1">Belongs to the RelB/DinJ antitoxin family.</text>
</comment>
<dbReference type="InterPro" id="IPR007337">
    <property type="entry name" value="RelB/DinJ"/>
</dbReference>
<proteinExistence type="inferred from homology"/>
<dbReference type="AlphaFoldDB" id="A0A1G7IMR8"/>
<dbReference type="InterPro" id="IPR013321">
    <property type="entry name" value="Arc_rbn_hlx_hlx"/>
</dbReference>
<protein>
    <submittedName>
        <fullName evidence="3">DNA-damage-inducible protein J</fullName>
    </submittedName>
</protein>
<dbReference type="GO" id="GO:0006355">
    <property type="term" value="P:regulation of DNA-templated transcription"/>
    <property type="evidence" value="ECO:0007669"/>
    <property type="project" value="InterPro"/>
</dbReference>
<dbReference type="OrthoDB" id="1666683at2"/>
<accession>A0A1G7IMR8</accession>